<sequence length="71" mass="7860">MESKDEKSMFYDNATIIIGIAIAVGAVVGLASWLCSSSKEKMMKAPGKDGYIPRNAFKNNPKGYFKDLRKK</sequence>
<gene>
    <name evidence="2" type="ORF">ANE_LOCUS19746</name>
</gene>
<reference evidence="2" key="1">
    <citation type="submission" date="2019-07" db="EMBL/GenBank/DDBJ databases">
        <authorList>
            <person name="Dittberner H."/>
        </authorList>
    </citation>
    <scope>NUCLEOTIDE SEQUENCE [LARGE SCALE GENOMIC DNA]</scope>
</reference>
<keyword evidence="3" id="KW-1185">Reference proteome</keyword>
<dbReference type="Proteomes" id="UP000489600">
    <property type="component" value="Unassembled WGS sequence"/>
</dbReference>
<accession>A0A565C6T0</accession>
<dbReference type="InterPro" id="IPR039926">
    <property type="entry name" value="Egg_app_1"/>
</dbReference>
<name>A0A565C6T0_9BRAS</name>
<dbReference type="PANTHER" id="PTHR33333:SF39">
    <property type="entry name" value="HIG1 DOMAIN-CONTAINING PROTEIN"/>
    <property type="match status" value="1"/>
</dbReference>
<protein>
    <submittedName>
        <fullName evidence="2">Uncharacterized protein</fullName>
    </submittedName>
</protein>
<keyword evidence="1" id="KW-0812">Transmembrane</keyword>
<dbReference type="EMBL" id="CABITT030000006">
    <property type="protein sequence ID" value="VVB09302.1"/>
    <property type="molecule type" value="Genomic_DNA"/>
</dbReference>
<evidence type="ECO:0000256" key="1">
    <source>
        <dbReference type="SAM" id="Phobius"/>
    </source>
</evidence>
<keyword evidence="1" id="KW-1133">Transmembrane helix</keyword>
<dbReference type="OrthoDB" id="1724124at2759"/>
<organism evidence="2 3">
    <name type="scientific">Arabis nemorensis</name>
    <dbReference type="NCBI Taxonomy" id="586526"/>
    <lineage>
        <taxon>Eukaryota</taxon>
        <taxon>Viridiplantae</taxon>
        <taxon>Streptophyta</taxon>
        <taxon>Embryophyta</taxon>
        <taxon>Tracheophyta</taxon>
        <taxon>Spermatophyta</taxon>
        <taxon>Magnoliopsida</taxon>
        <taxon>eudicotyledons</taxon>
        <taxon>Gunneridae</taxon>
        <taxon>Pentapetalae</taxon>
        <taxon>rosids</taxon>
        <taxon>malvids</taxon>
        <taxon>Brassicales</taxon>
        <taxon>Brassicaceae</taxon>
        <taxon>Arabideae</taxon>
        <taxon>Arabis</taxon>
    </lineage>
</organism>
<dbReference type="AlphaFoldDB" id="A0A565C6T0"/>
<evidence type="ECO:0000313" key="3">
    <source>
        <dbReference type="Proteomes" id="UP000489600"/>
    </source>
</evidence>
<keyword evidence="1" id="KW-0472">Membrane</keyword>
<feature type="transmembrane region" description="Helical" evidence="1">
    <location>
        <begin position="14"/>
        <end position="35"/>
    </location>
</feature>
<evidence type="ECO:0000313" key="2">
    <source>
        <dbReference type="EMBL" id="VVB09302.1"/>
    </source>
</evidence>
<proteinExistence type="predicted"/>
<dbReference type="PANTHER" id="PTHR33333">
    <property type="entry name" value="ERYTHROCYTE MEMBRANE PROTEIN 1-LIKE"/>
    <property type="match status" value="1"/>
</dbReference>
<comment type="caution">
    <text evidence="2">The sequence shown here is derived from an EMBL/GenBank/DDBJ whole genome shotgun (WGS) entry which is preliminary data.</text>
</comment>